<protein>
    <recommendedName>
        <fullName evidence="4">DUF1109 domain-containing protein</fullName>
    </recommendedName>
</protein>
<proteinExistence type="predicted"/>
<dbReference type="RefSeq" id="WP_167299734.1">
    <property type="nucleotide sequence ID" value="NZ_JAASQV010000002.1"/>
</dbReference>
<evidence type="ECO:0000313" key="3">
    <source>
        <dbReference type="Proteomes" id="UP000564677"/>
    </source>
</evidence>
<keyword evidence="3" id="KW-1185">Reference proteome</keyword>
<comment type="caution">
    <text evidence="2">The sequence shown here is derived from an EMBL/GenBank/DDBJ whole genome shotgun (WGS) entry which is preliminary data.</text>
</comment>
<keyword evidence="1" id="KW-1133">Transmembrane helix</keyword>
<dbReference type="AlphaFoldDB" id="A0A7X5ZVN3"/>
<feature type="transmembrane region" description="Helical" evidence="1">
    <location>
        <begin position="26"/>
        <end position="47"/>
    </location>
</feature>
<evidence type="ECO:0000313" key="2">
    <source>
        <dbReference type="EMBL" id="NIJ65322.1"/>
    </source>
</evidence>
<evidence type="ECO:0008006" key="4">
    <source>
        <dbReference type="Google" id="ProtNLM"/>
    </source>
</evidence>
<evidence type="ECO:0000256" key="1">
    <source>
        <dbReference type="SAM" id="Phobius"/>
    </source>
</evidence>
<keyword evidence="1" id="KW-0472">Membrane</keyword>
<sequence length="213" mass="22875">MNTDDLIAQLSEDVPPVRRGAVGLRLVLGILLGALVSGTALVLVLGIRPDLGLAMRGPAFWMKWGYTFSLALAAIVMTVQLARPDSARLRWTWLLAVPVVLLGGLGVAELARTPPGLWLAMWLGHSWMICPWLVLALAMPIFIGLLWSFRRLAPTRLRAAGAAAGLAAGAFAATVYCMHCPEVSAIFVLTWYSLGILLAASIGALLGPRLLRW</sequence>
<dbReference type="EMBL" id="JAASQV010000002">
    <property type="protein sequence ID" value="NIJ65322.1"/>
    <property type="molecule type" value="Genomic_DNA"/>
</dbReference>
<feature type="transmembrane region" description="Helical" evidence="1">
    <location>
        <begin position="185"/>
        <end position="207"/>
    </location>
</feature>
<feature type="transmembrane region" description="Helical" evidence="1">
    <location>
        <begin position="117"/>
        <end position="147"/>
    </location>
</feature>
<keyword evidence="1" id="KW-0812">Transmembrane</keyword>
<name>A0A7X5ZVN3_9SPHN</name>
<dbReference type="Proteomes" id="UP000564677">
    <property type="component" value="Unassembled WGS sequence"/>
</dbReference>
<feature type="transmembrane region" description="Helical" evidence="1">
    <location>
        <begin position="59"/>
        <end position="79"/>
    </location>
</feature>
<dbReference type="InterPro" id="IPR009495">
    <property type="entry name" value="NrsF"/>
</dbReference>
<feature type="transmembrane region" description="Helical" evidence="1">
    <location>
        <begin position="159"/>
        <end position="179"/>
    </location>
</feature>
<reference evidence="2 3" key="1">
    <citation type="submission" date="2020-03" db="EMBL/GenBank/DDBJ databases">
        <title>Genomic Encyclopedia of Type Strains, Phase IV (KMG-IV): sequencing the most valuable type-strain genomes for metagenomic binning, comparative biology and taxonomic classification.</title>
        <authorList>
            <person name="Goeker M."/>
        </authorList>
    </citation>
    <scope>NUCLEOTIDE SEQUENCE [LARGE SCALE GENOMIC DNA]</scope>
    <source>
        <strain evidence="2 3">DSM 4733</strain>
    </source>
</reference>
<organism evidence="2 3">
    <name type="scientific">Sphingomonas leidyi</name>
    <dbReference type="NCBI Taxonomy" id="68569"/>
    <lineage>
        <taxon>Bacteria</taxon>
        <taxon>Pseudomonadati</taxon>
        <taxon>Pseudomonadota</taxon>
        <taxon>Alphaproteobacteria</taxon>
        <taxon>Sphingomonadales</taxon>
        <taxon>Sphingomonadaceae</taxon>
        <taxon>Sphingomonas</taxon>
    </lineage>
</organism>
<feature type="transmembrane region" description="Helical" evidence="1">
    <location>
        <begin position="91"/>
        <end position="111"/>
    </location>
</feature>
<accession>A0A7X5ZVN3</accession>
<gene>
    <name evidence="2" type="ORF">FHR20_002284</name>
</gene>
<dbReference type="Pfam" id="PF06532">
    <property type="entry name" value="NrsF"/>
    <property type="match status" value="1"/>
</dbReference>